<dbReference type="AlphaFoldDB" id="A0A1Y2DUX1"/>
<evidence type="ECO:0000256" key="1">
    <source>
        <dbReference type="SAM" id="MobiDB-lite"/>
    </source>
</evidence>
<protein>
    <recommendedName>
        <fullName evidence="4">Pathogen-related protein</fullName>
    </recommendedName>
</protein>
<comment type="caution">
    <text evidence="2">The sequence shown here is derived from an EMBL/GenBank/DDBJ whole genome shotgun (WGS) entry which is preliminary data.</text>
</comment>
<dbReference type="EMBL" id="MCFJ01000008">
    <property type="protein sequence ID" value="ORY63080.1"/>
    <property type="molecule type" value="Genomic_DNA"/>
</dbReference>
<dbReference type="PANTHER" id="PTHR31723">
    <property type="entry name" value="PATHOGENESIS-RELATED FAMILY PROTEIN"/>
    <property type="match status" value="1"/>
</dbReference>
<reference evidence="2 3" key="1">
    <citation type="submission" date="2016-07" db="EMBL/GenBank/DDBJ databases">
        <title>Pervasive Adenine N6-methylation of Active Genes in Fungi.</title>
        <authorList>
            <consortium name="DOE Joint Genome Institute"/>
            <person name="Mondo S.J."/>
            <person name="Dannebaum R.O."/>
            <person name="Kuo R.C."/>
            <person name="Labutti K."/>
            <person name="Haridas S."/>
            <person name="Kuo A."/>
            <person name="Salamov A."/>
            <person name="Ahrendt S.R."/>
            <person name="Lipzen A."/>
            <person name="Sullivan W."/>
            <person name="Andreopoulos W.B."/>
            <person name="Clum A."/>
            <person name="Lindquist E."/>
            <person name="Daum C."/>
            <person name="Ramamoorthy G.K."/>
            <person name="Gryganskyi A."/>
            <person name="Culley D."/>
            <person name="Magnuson J.K."/>
            <person name="James T.Y."/>
            <person name="O'Malley M.A."/>
            <person name="Stajich J.E."/>
            <person name="Spatafora J.W."/>
            <person name="Visel A."/>
            <person name="Grigoriev I.V."/>
        </authorList>
    </citation>
    <scope>NUCLEOTIDE SEQUENCE [LARGE SCALE GENOMIC DNA]</scope>
    <source>
        <strain evidence="2 3">CBS 129021</strain>
    </source>
</reference>
<gene>
    <name evidence="2" type="ORF">BCR38DRAFT_516032</name>
</gene>
<name>A0A1Y2DUX1_9PEZI</name>
<organism evidence="2 3">
    <name type="scientific">Pseudomassariella vexata</name>
    <dbReference type="NCBI Taxonomy" id="1141098"/>
    <lineage>
        <taxon>Eukaryota</taxon>
        <taxon>Fungi</taxon>
        <taxon>Dikarya</taxon>
        <taxon>Ascomycota</taxon>
        <taxon>Pezizomycotina</taxon>
        <taxon>Sordariomycetes</taxon>
        <taxon>Xylariomycetidae</taxon>
        <taxon>Amphisphaeriales</taxon>
        <taxon>Pseudomassariaceae</taxon>
        <taxon>Pseudomassariella</taxon>
    </lineage>
</organism>
<dbReference type="Proteomes" id="UP000193689">
    <property type="component" value="Unassembled WGS sequence"/>
</dbReference>
<dbReference type="InterPro" id="IPR032710">
    <property type="entry name" value="NTF2-like_dom_sf"/>
</dbReference>
<dbReference type="RefSeq" id="XP_040714737.1">
    <property type="nucleotide sequence ID" value="XM_040865091.1"/>
</dbReference>
<dbReference type="PANTHER" id="PTHR31723:SF10">
    <property type="entry name" value="PATHOGEN-RELATED PROTEIN"/>
    <property type="match status" value="1"/>
</dbReference>
<dbReference type="GeneID" id="63781303"/>
<evidence type="ECO:0000313" key="2">
    <source>
        <dbReference type="EMBL" id="ORY63080.1"/>
    </source>
</evidence>
<proteinExistence type="predicted"/>
<feature type="region of interest" description="Disordered" evidence="1">
    <location>
        <begin position="311"/>
        <end position="336"/>
    </location>
</feature>
<dbReference type="Gene3D" id="3.10.450.50">
    <property type="match status" value="1"/>
</dbReference>
<dbReference type="InParanoid" id="A0A1Y2DUX1"/>
<dbReference type="InterPro" id="IPR053218">
    <property type="entry name" value="Pathogen-related_defense"/>
</dbReference>
<sequence>MAAEVATAPAVSEAEKASPPALPDYMTDPNAVLKDLNTEWRYGRPPDYSNTRRFFAQTKKCSHEPGRLPDLVQNLVKNWEIEASFKTRLSDWRTVDPGTYSFSVNGSPPQSGEHMLKVGTYNAIIVAPNEWYSPRYLDLASSHKTFKRMMPTFAWEMLEVYSGPPVVAFKWRHWGEMKDDYVGWNDKGEKVMVKAHGGPIDIQGVTVAHLSDKMQVKKLETWFDPVELFRQISPAGVVRKDLTEAAAAMGCPVTGYQVAEKDKASVDENVTTLEKEAVVLKAQGQDKVPTPGENLALETASLAGRAVMDSGVGLPGDVKPTEANPENGEIPRPNAE</sequence>
<keyword evidence="3" id="KW-1185">Reference proteome</keyword>
<feature type="region of interest" description="Disordered" evidence="1">
    <location>
        <begin position="1"/>
        <end position="28"/>
    </location>
</feature>
<accession>A0A1Y2DUX1</accession>
<evidence type="ECO:0008006" key="4">
    <source>
        <dbReference type="Google" id="ProtNLM"/>
    </source>
</evidence>
<dbReference type="SUPFAM" id="SSF54427">
    <property type="entry name" value="NTF2-like"/>
    <property type="match status" value="1"/>
</dbReference>
<dbReference type="OrthoDB" id="65445at2759"/>
<evidence type="ECO:0000313" key="3">
    <source>
        <dbReference type="Proteomes" id="UP000193689"/>
    </source>
</evidence>